<keyword evidence="4" id="KW-1185">Reference proteome</keyword>
<dbReference type="STRING" id="81824.A9UXL1"/>
<dbReference type="KEGG" id="mbr:MONBRDRAFT_16883"/>
<dbReference type="PROSITE" id="PS00893">
    <property type="entry name" value="NUDIX_BOX"/>
    <property type="match status" value="1"/>
</dbReference>
<dbReference type="InterPro" id="IPR000086">
    <property type="entry name" value="NUDIX_hydrolase_dom"/>
</dbReference>
<name>A9UXL1_MONBE</name>
<dbReference type="PANTHER" id="PTHR11839">
    <property type="entry name" value="UDP/ADP-SUGAR PYROPHOSPHATASE"/>
    <property type="match status" value="1"/>
</dbReference>
<dbReference type="CDD" id="cd18888">
    <property type="entry name" value="NUDIX_ADPRase_Nudt5"/>
    <property type="match status" value="1"/>
</dbReference>
<dbReference type="Pfam" id="PF00293">
    <property type="entry name" value="NUDIX"/>
    <property type="match status" value="1"/>
</dbReference>
<evidence type="ECO:0000313" key="3">
    <source>
        <dbReference type="EMBL" id="EDQ90029.1"/>
    </source>
</evidence>
<dbReference type="AlphaFoldDB" id="A9UXL1"/>
<dbReference type="OMA" id="WHWAAGW"/>
<dbReference type="PROSITE" id="PS51462">
    <property type="entry name" value="NUDIX"/>
    <property type="match status" value="1"/>
</dbReference>
<dbReference type="Gene3D" id="3.90.79.10">
    <property type="entry name" value="Nucleoside Triphosphate Pyrophosphohydrolase"/>
    <property type="match status" value="1"/>
</dbReference>
<dbReference type="InterPro" id="IPR015797">
    <property type="entry name" value="NUDIX_hydrolase-like_dom_sf"/>
</dbReference>
<feature type="non-terminal residue" evidence="3">
    <location>
        <position position="1"/>
    </location>
</feature>
<dbReference type="GO" id="GO:0047631">
    <property type="term" value="F:ADP-ribose diphosphatase activity"/>
    <property type="evidence" value="ECO:0000318"/>
    <property type="project" value="GO_Central"/>
</dbReference>
<dbReference type="RefSeq" id="XP_001745451.1">
    <property type="nucleotide sequence ID" value="XM_001745399.1"/>
</dbReference>
<dbReference type="FunCoup" id="A9UXL1">
    <property type="interactions" value="1108"/>
</dbReference>
<reference evidence="3 4" key="1">
    <citation type="journal article" date="2008" name="Nature">
        <title>The genome of the choanoflagellate Monosiga brevicollis and the origin of metazoans.</title>
        <authorList>
            <consortium name="JGI Sequencing"/>
            <person name="King N."/>
            <person name="Westbrook M.J."/>
            <person name="Young S.L."/>
            <person name="Kuo A."/>
            <person name="Abedin M."/>
            <person name="Chapman J."/>
            <person name="Fairclough S."/>
            <person name="Hellsten U."/>
            <person name="Isogai Y."/>
            <person name="Letunic I."/>
            <person name="Marr M."/>
            <person name="Pincus D."/>
            <person name="Putnam N."/>
            <person name="Rokas A."/>
            <person name="Wright K.J."/>
            <person name="Zuzow R."/>
            <person name="Dirks W."/>
            <person name="Good M."/>
            <person name="Goodstein D."/>
            <person name="Lemons D."/>
            <person name="Li W."/>
            <person name="Lyons J.B."/>
            <person name="Morris A."/>
            <person name="Nichols S."/>
            <person name="Richter D.J."/>
            <person name="Salamov A."/>
            <person name="Bork P."/>
            <person name="Lim W.A."/>
            <person name="Manning G."/>
            <person name="Miller W.T."/>
            <person name="McGinnis W."/>
            <person name="Shapiro H."/>
            <person name="Tjian R."/>
            <person name="Grigoriev I.V."/>
            <person name="Rokhsar D."/>
        </authorList>
    </citation>
    <scope>NUCLEOTIDE SEQUENCE [LARGE SCALE GENOMIC DNA]</scope>
    <source>
        <strain evidence="4">MX1 / ATCC 50154</strain>
    </source>
</reference>
<organism evidence="3 4">
    <name type="scientific">Monosiga brevicollis</name>
    <name type="common">Choanoflagellate</name>
    <dbReference type="NCBI Taxonomy" id="81824"/>
    <lineage>
        <taxon>Eukaryota</taxon>
        <taxon>Choanoflagellata</taxon>
        <taxon>Craspedida</taxon>
        <taxon>Salpingoecidae</taxon>
        <taxon>Monosiga</taxon>
    </lineage>
</organism>
<dbReference type="SUPFAM" id="SSF55811">
    <property type="entry name" value="Nudix"/>
    <property type="match status" value="1"/>
</dbReference>
<sequence length="163" mass="18493">TWQDPNGQSRPWEVVERTTRTGEIDAVCIVPIIKQRGRGDHVVLISQFRPATESYCMEFPAGLVDANETTEQAALRELHEECGYVGVVTHVSPIVHVDPGMCSACMRYVTVEVDLDHPDNQNPMPNLEDSEFIEVETVPVRRLRATLEEKMRQNWSIDARLYG</sequence>
<protein>
    <recommendedName>
        <fullName evidence="2">Nudix hydrolase domain-containing protein</fullName>
    </recommendedName>
</protein>
<accession>A9UXL1</accession>
<dbReference type="GO" id="GO:0019693">
    <property type="term" value="P:ribose phosphate metabolic process"/>
    <property type="evidence" value="ECO:0000318"/>
    <property type="project" value="GO_Central"/>
</dbReference>
<evidence type="ECO:0000313" key="4">
    <source>
        <dbReference type="Proteomes" id="UP000001357"/>
    </source>
</evidence>
<dbReference type="InParanoid" id="A9UXL1"/>
<feature type="domain" description="Nudix hydrolase" evidence="2">
    <location>
        <begin position="22"/>
        <end position="161"/>
    </location>
</feature>
<dbReference type="GO" id="GO:0005634">
    <property type="term" value="C:nucleus"/>
    <property type="evidence" value="ECO:0000318"/>
    <property type="project" value="GO_Central"/>
</dbReference>
<proteinExistence type="predicted"/>
<dbReference type="Proteomes" id="UP000001357">
    <property type="component" value="Unassembled WGS sequence"/>
</dbReference>
<dbReference type="GeneID" id="5890510"/>
<evidence type="ECO:0000259" key="2">
    <source>
        <dbReference type="PROSITE" id="PS51462"/>
    </source>
</evidence>
<evidence type="ECO:0000256" key="1">
    <source>
        <dbReference type="ARBA" id="ARBA00022801"/>
    </source>
</evidence>
<dbReference type="InterPro" id="IPR020084">
    <property type="entry name" value="NUDIX_hydrolase_CS"/>
</dbReference>
<dbReference type="GO" id="GO:0006753">
    <property type="term" value="P:nucleoside phosphate metabolic process"/>
    <property type="evidence" value="ECO:0000318"/>
    <property type="project" value="GO_Central"/>
</dbReference>
<dbReference type="PANTHER" id="PTHR11839:SF1">
    <property type="entry name" value="ADP-SUGAR PYROPHOSPHATASE"/>
    <property type="match status" value="1"/>
</dbReference>
<keyword evidence="1" id="KW-0378">Hydrolase</keyword>
<gene>
    <name evidence="3" type="ORF">MONBRDRAFT_16883</name>
</gene>
<dbReference type="EMBL" id="CH991549">
    <property type="protein sequence ID" value="EDQ90029.1"/>
    <property type="molecule type" value="Genomic_DNA"/>
</dbReference>
<dbReference type="eggNOG" id="KOG3041">
    <property type="taxonomic scope" value="Eukaryota"/>
</dbReference>